<gene>
    <name evidence="1" type="ORF">GON01_08245</name>
</gene>
<dbReference type="InterPro" id="IPR021508">
    <property type="entry name" value="Gp17-like"/>
</dbReference>
<dbReference type="Proteomes" id="UP000441389">
    <property type="component" value="Unassembled WGS sequence"/>
</dbReference>
<dbReference type="Gene3D" id="3.30.2000.30">
    <property type="match status" value="1"/>
</dbReference>
<dbReference type="AlphaFoldDB" id="A0A6I4J043"/>
<name>A0A6I4J043_9SPHN</name>
<dbReference type="InterPro" id="IPR053745">
    <property type="entry name" value="Viral_Tail_Comp_sf"/>
</dbReference>
<dbReference type="Pfam" id="PF11367">
    <property type="entry name" value="Tail_completion_gp17"/>
    <property type="match status" value="1"/>
</dbReference>
<evidence type="ECO:0000313" key="2">
    <source>
        <dbReference type="Proteomes" id="UP000441389"/>
    </source>
</evidence>
<protein>
    <submittedName>
        <fullName evidence="1">DUF3168 domain-containing protein</fullName>
    </submittedName>
</protein>
<comment type="caution">
    <text evidence="1">The sequence shown here is derived from an EMBL/GenBank/DDBJ whole genome shotgun (WGS) entry which is preliminary data.</text>
</comment>
<dbReference type="RefSeq" id="WP_157026881.1">
    <property type="nucleotide sequence ID" value="NZ_WQMS01000008.1"/>
</dbReference>
<accession>A0A6I4J043</accession>
<sequence>MSFEAELQAAVLSALAAEPAIAAQANGVFLERPARATPPYLVLGPMLSSDWGAKGIAGREVRLTVRVHDAGESWSRAVSLQGAASSAIDALPRQLSGWRLGSVVLLRARTGRDGPNGWLGTVEYRVRAMEG</sequence>
<reference evidence="1 2" key="1">
    <citation type="submission" date="2019-12" db="EMBL/GenBank/DDBJ databases">
        <authorList>
            <person name="Huq M.A."/>
        </authorList>
    </citation>
    <scope>NUCLEOTIDE SEQUENCE [LARGE SCALE GENOMIC DNA]</scope>
    <source>
        <strain evidence="1 2">MAH-20</strain>
    </source>
</reference>
<proteinExistence type="predicted"/>
<organism evidence="1 2">
    <name type="scientific">Sphingomonas horti</name>
    <dbReference type="NCBI Taxonomy" id="2682842"/>
    <lineage>
        <taxon>Bacteria</taxon>
        <taxon>Pseudomonadati</taxon>
        <taxon>Pseudomonadota</taxon>
        <taxon>Alphaproteobacteria</taxon>
        <taxon>Sphingomonadales</taxon>
        <taxon>Sphingomonadaceae</taxon>
        <taxon>Sphingomonas</taxon>
    </lineage>
</organism>
<dbReference type="EMBL" id="WQMS01000008">
    <property type="protein sequence ID" value="MVO77922.1"/>
    <property type="molecule type" value="Genomic_DNA"/>
</dbReference>
<evidence type="ECO:0000313" key="1">
    <source>
        <dbReference type="EMBL" id="MVO77922.1"/>
    </source>
</evidence>
<keyword evidence="2" id="KW-1185">Reference proteome</keyword>